<proteinExistence type="predicted"/>
<name>A0A0B0P3T7_GOSAR</name>
<protein>
    <submittedName>
        <fullName evidence="2">Uncharacterized protein</fullName>
    </submittedName>
</protein>
<keyword evidence="1" id="KW-0472">Membrane</keyword>
<accession>A0A0B0P3T7</accession>
<reference evidence="3" key="1">
    <citation type="submission" date="2014-09" db="EMBL/GenBank/DDBJ databases">
        <authorList>
            <person name="Mudge J."/>
            <person name="Ramaraj T."/>
            <person name="Lindquist I.E."/>
            <person name="Bharti A.K."/>
            <person name="Sundararajan A."/>
            <person name="Cameron C.T."/>
            <person name="Woodward J.E."/>
            <person name="May G.D."/>
            <person name="Brubaker C."/>
            <person name="Broadhvest J."/>
            <person name="Wilkins T.A."/>
        </authorList>
    </citation>
    <scope>NUCLEOTIDE SEQUENCE</scope>
    <source>
        <strain evidence="3">cv. AKA8401</strain>
    </source>
</reference>
<keyword evidence="3" id="KW-1185">Reference proteome</keyword>
<dbReference type="EMBL" id="KN418298">
    <property type="protein sequence ID" value="KHG21368.1"/>
    <property type="molecule type" value="Genomic_DNA"/>
</dbReference>
<evidence type="ECO:0000313" key="3">
    <source>
        <dbReference type="Proteomes" id="UP000032142"/>
    </source>
</evidence>
<dbReference type="AlphaFoldDB" id="A0A0B0P3T7"/>
<organism evidence="2 3">
    <name type="scientific">Gossypium arboreum</name>
    <name type="common">Tree cotton</name>
    <name type="synonym">Gossypium nanking</name>
    <dbReference type="NCBI Taxonomy" id="29729"/>
    <lineage>
        <taxon>Eukaryota</taxon>
        <taxon>Viridiplantae</taxon>
        <taxon>Streptophyta</taxon>
        <taxon>Embryophyta</taxon>
        <taxon>Tracheophyta</taxon>
        <taxon>Spermatophyta</taxon>
        <taxon>Magnoliopsida</taxon>
        <taxon>eudicotyledons</taxon>
        <taxon>Gunneridae</taxon>
        <taxon>Pentapetalae</taxon>
        <taxon>rosids</taxon>
        <taxon>malvids</taxon>
        <taxon>Malvales</taxon>
        <taxon>Malvaceae</taxon>
        <taxon>Malvoideae</taxon>
        <taxon>Gossypium</taxon>
    </lineage>
</organism>
<sequence length="89" mass="10772">MEKYCCIIIYMQLTKLYAYSFSFPFSYSSVYLVHGSMEVRDIHHTINRSIRYSLIYIFEYGMYRELGLSFVLLLIRPNVLAWDKFLILY</sequence>
<dbReference type="Proteomes" id="UP000032142">
    <property type="component" value="Unassembled WGS sequence"/>
</dbReference>
<evidence type="ECO:0000313" key="2">
    <source>
        <dbReference type="EMBL" id="KHG21368.1"/>
    </source>
</evidence>
<keyword evidence="1" id="KW-0812">Transmembrane</keyword>
<evidence type="ECO:0000256" key="1">
    <source>
        <dbReference type="SAM" id="Phobius"/>
    </source>
</evidence>
<keyword evidence="1" id="KW-1133">Transmembrane helix</keyword>
<gene>
    <name evidence="2" type="ORF">F383_26752</name>
</gene>
<feature type="transmembrane region" description="Helical" evidence="1">
    <location>
        <begin position="54"/>
        <end position="75"/>
    </location>
</feature>